<dbReference type="InterPro" id="IPR036388">
    <property type="entry name" value="WH-like_DNA-bd_sf"/>
</dbReference>
<keyword evidence="4" id="KW-0805">Transcription regulation</keyword>
<dbReference type="SUPFAM" id="SSF52172">
    <property type="entry name" value="CheY-like"/>
    <property type="match status" value="1"/>
</dbReference>
<evidence type="ECO:0000256" key="9">
    <source>
        <dbReference type="PROSITE-ProRule" id="PRU01091"/>
    </source>
</evidence>
<evidence type="ECO:0000256" key="8">
    <source>
        <dbReference type="PROSITE-ProRule" id="PRU00169"/>
    </source>
</evidence>
<dbReference type="FunFam" id="1.10.10.10:FF:000018">
    <property type="entry name" value="DNA-binding response regulator ResD"/>
    <property type="match status" value="1"/>
</dbReference>
<dbReference type="EMBL" id="AAXA02000015">
    <property type="protein sequence ID" value="EDR45928.1"/>
    <property type="molecule type" value="Genomic_DNA"/>
</dbReference>
<dbReference type="SMART" id="SM00448">
    <property type="entry name" value="REC"/>
    <property type="match status" value="1"/>
</dbReference>
<reference evidence="12 13" key="1">
    <citation type="submission" date="2007-10" db="EMBL/GenBank/DDBJ databases">
        <title>Draft genome sequence of Dorea formicigenerans(ATCC 27755).</title>
        <authorList>
            <person name="Sudarsanam P."/>
            <person name="Ley R."/>
            <person name="Guruge J."/>
            <person name="Turnbaugh P.J."/>
            <person name="Mahowald M."/>
            <person name="Liep D."/>
            <person name="Gordon J."/>
        </authorList>
    </citation>
    <scope>NUCLEOTIDE SEQUENCE [LARGE SCALE GENOMIC DNA]</scope>
    <source>
        <strain evidence="12 13">ATCC 27755</strain>
    </source>
</reference>
<evidence type="ECO:0000259" key="10">
    <source>
        <dbReference type="PROSITE" id="PS50110"/>
    </source>
</evidence>
<dbReference type="InterPro" id="IPR001867">
    <property type="entry name" value="OmpR/PhoB-type_DNA-bd"/>
</dbReference>
<evidence type="ECO:0000313" key="13">
    <source>
        <dbReference type="Proteomes" id="UP000005359"/>
    </source>
</evidence>
<dbReference type="Gene3D" id="1.10.10.10">
    <property type="entry name" value="Winged helix-like DNA-binding domain superfamily/Winged helix DNA-binding domain"/>
    <property type="match status" value="1"/>
</dbReference>
<accession>B0G8C4</accession>
<dbReference type="PANTHER" id="PTHR48111:SF73">
    <property type="entry name" value="ALKALINE PHOSPHATASE SYNTHESIS TRANSCRIPTIONAL REGULATORY PROTEIN PHOP"/>
    <property type="match status" value="1"/>
</dbReference>
<comment type="caution">
    <text evidence="12">The sequence shown here is derived from an EMBL/GenBank/DDBJ whole genome shotgun (WGS) entry which is preliminary data.</text>
</comment>
<feature type="modified residue" description="4-aspartylphosphate" evidence="8">
    <location>
        <position position="65"/>
    </location>
</feature>
<dbReference type="GO" id="GO:0000156">
    <property type="term" value="F:phosphorelay response regulator activity"/>
    <property type="evidence" value="ECO:0007669"/>
    <property type="project" value="TreeGrafter"/>
</dbReference>
<name>B0G8C4_9FIRM</name>
<evidence type="ECO:0000313" key="12">
    <source>
        <dbReference type="EMBL" id="EDR45928.1"/>
    </source>
</evidence>
<dbReference type="Pfam" id="PF00072">
    <property type="entry name" value="Response_reg"/>
    <property type="match status" value="1"/>
</dbReference>
<reference evidence="12 13" key="2">
    <citation type="submission" date="2007-10" db="EMBL/GenBank/DDBJ databases">
        <authorList>
            <person name="Fulton L."/>
            <person name="Clifton S."/>
            <person name="Fulton B."/>
            <person name="Xu J."/>
            <person name="Minx P."/>
            <person name="Pepin K.H."/>
            <person name="Johnson M."/>
            <person name="Thiruvilangam P."/>
            <person name="Bhonagiri V."/>
            <person name="Nash W.E."/>
            <person name="Wang C."/>
            <person name="Mardis E.R."/>
            <person name="Wilson R.K."/>
        </authorList>
    </citation>
    <scope>NUCLEOTIDE SEQUENCE [LARGE SCALE GENOMIC DNA]</scope>
    <source>
        <strain evidence="12 13">ATCC 27755</strain>
    </source>
</reference>
<dbReference type="Pfam" id="PF00486">
    <property type="entry name" value="Trans_reg_C"/>
    <property type="match status" value="1"/>
</dbReference>
<dbReference type="InterPro" id="IPR016032">
    <property type="entry name" value="Sig_transdc_resp-reg_C-effctor"/>
</dbReference>
<dbReference type="PROSITE" id="PS51755">
    <property type="entry name" value="OMPR_PHOB"/>
    <property type="match status" value="1"/>
</dbReference>
<dbReference type="PANTHER" id="PTHR48111">
    <property type="entry name" value="REGULATOR OF RPOS"/>
    <property type="match status" value="1"/>
</dbReference>
<feature type="domain" description="OmpR/PhoB-type" evidence="11">
    <location>
        <begin position="138"/>
        <end position="234"/>
    </location>
</feature>
<dbReference type="GO" id="GO:0032993">
    <property type="term" value="C:protein-DNA complex"/>
    <property type="evidence" value="ECO:0007669"/>
    <property type="project" value="TreeGrafter"/>
</dbReference>
<dbReference type="PROSITE" id="PS50110">
    <property type="entry name" value="RESPONSE_REGULATORY"/>
    <property type="match status" value="1"/>
</dbReference>
<keyword evidence="3" id="KW-0902">Two-component regulatory system</keyword>
<keyword evidence="5 9" id="KW-0238">DNA-binding</keyword>
<evidence type="ECO:0000256" key="7">
    <source>
        <dbReference type="ARBA" id="ARBA00024867"/>
    </source>
</evidence>
<sequence>MYSSYREVYDMEKIKILVVDDESRMRKLVKDFLEREGYQVLEAGDGLEAMEAFYAEKDIALIILDVMMPKMDGWQTCREIRQSSKVPIIMLTARGDERDELQGFDLGVDEYISKPFSPKILVARVNALLRRSNVLDADEHVEAGGIVVDKAAHQVQVDGKDVELSYKEFELLSYFLENQGIALSREKILNNVWNYDYFGDARTIDTHVKKLRSKLGEKGEYIKTIWGMGYKFEVN</sequence>
<dbReference type="Proteomes" id="UP000005359">
    <property type="component" value="Unassembled WGS sequence"/>
</dbReference>
<dbReference type="InterPro" id="IPR011006">
    <property type="entry name" value="CheY-like_superfamily"/>
</dbReference>
<evidence type="ECO:0000256" key="3">
    <source>
        <dbReference type="ARBA" id="ARBA00023012"/>
    </source>
</evidence>
<feature type="domain" description="Response regulatory" evidence="10">
    <location>
        <begin position="15"/>
        <end position="129"/>
    </location>
</feature>
<keyword evidence="6" id="KW-0804">Transcription</keyword>
<organism evidence="12 13">
    <name type="scientific">Dorea formicigenerans ATCC 27755</name>
    <dbReference type="NCBI Taxonomy" id="411461"/>
    <lineage>
        <taxon>Bacteria</taxon>
        <taxon>Bacillati</taxon>
        <taxon>Bacillota</taxon>
        <taxon>Clostridia</taxon>
        <taxon>Lachnospirales</taxon>
        <taxon>Lachnospiraceae</taxon>
        <taxon>Dorea</taxon>
    </lineage>
</organism>
<evidence type="ECO:0000256" key="6">
    <source>
        <dbReference type="ARBA" id="ARBA00023163"/>
    </source>
</evidence>
<dbReference type="Gene3D" id="3.40.50.2300">
    <property type="match status" value="1"/>
</dbReference>
<dbReference type="AlphaFoldDB" id="B0G8C4"/>
<comment type="function">
    <text evidence="7">May play the central regulatory role in sporulation. It may be an element of the effector pathway responsible for the activation of sporulation genes in response to nutritional stress. Spo0A may act in concert with spo0H (a sigma factor) to control the expression of some genes that are critical to the sporulation process.</text>
</comment>
<dbReference type="FunFam" id="3.40.50.2300:FF:000001">
    <property type="entry name" value="DNA-binding response regulator PhoB"/>
    <property type="match status" value="1"/>
</dbReference>
<dbReference type="SUPFAM" id="SSF46894">
    <property type="entry name" value="C-terminal effector domain of the bipartite response regulators"/>
    <property type="match status" value="1"/>
</dbReference>
<dbReference type="Gene3D" id="6.10.250.690">
    <property type="match status" value="1"/>
</dbReference>
<dbReference type="CDD" id="cd00383">
    <property type="entry name" value="trans_reg_C"/>
    <property type="match status" value="1"/>
</dbReference>
<evidence type="ECO:0000259" key="11">
    <source>
        <dbReference type="PROSITE" id="PS51755"/>
    </source>
</evidence>
<dbReference type="STRING" id="411461.DORFOR_02529"/>
<evidence type="ECO:0000256" key="2">
    <source>
        <dbReference type="ARBA" id="ARBA00022553"/>
    </source>
</evidence>
<dbReference type="InterPro" id="IPR001789">
    <property type="entry name" value="Sig_transdc_resp-reg_receiver"/>
</dbReference>
<protein>
    <recommendedName>
        <fullName evidence="1">Stage 0 sporulation protein A homolog</fullName>
    </recommendedName>
</protein>
<evidence type="ECO:0000256" key="4">
    <source>
        <dbReference type="ARBA" id="ARBA00023015"/>
    </source>
</evidence>
<dbReference type="GO" id="GO:0000976">
    <property type="term" value="F:transcription cis-regulatory region binding"/>
    <property type="evidence" value="ECO:0007669"/>
    <property type="project" value="TreeGrafter"/>
</dbReference>
<dbReference type="GO" id="GO:0006355">
    <property type="term" value="P:regulation of DNA-templated transcription"/>
    <property type="evidence" value="ECO:0007669"/>
    <property type="project" value="InterPro"/>
</dbReference>
<evidence type="ECO:0000256" key="1">
    <source>
        <dbReference type="ARBA" id="ARBA00018672"/>
    </source>
</evidence>
<dbReference type="SMART" id="SM00862">
    <property type="entry name" value="Trans_reg_C"/>
    <property type="match status" value="1"/>
</dbReference>
<proteinExistence type="predicted"/>
<feature type="DNA-binding region" description="OmpR/PhoB-type" evidence="9">
    <location>
        <begin position="138"/>
        <end position="234"/>
    </location>
</feature>
<gene>
    <name evidence="12" type="ORF">DORFOR_02529</name>
</gene>
<dbReference type="CDD" id="cd17574">
    <property type="entry name" value="REC_OmpR"/>
    <property type="match status" value="1"/>
</dbReference>
<evidence type="ECO:0000256" key="5">
    <source>
        <dbReference type="ARBA" id="ARBA00023125"/>
    </source>
</evidence>
<dbReference type="GO" id="GO:0005829">
    <property type="term" value="C:cytosol"/>
    <property type="evidence" value="ECO:0007669"/>
    <property type="project" value="TreeGrafter"/>
</dbReference>
<dbReference type="InterPro" id="IPR039420">
    <property type="entry name" value="WalR-like"/>
</dbReference>
<dbReference type="PaxDb" id="411461-DORFOR_02529"/>
<dbReference type="eggNOG" id="COG0745">
    <property type="taxonomic scope" value="Bacteria"/>
</dbReference>
<keyword evidence="2 8" id="KW-0597">Phosphoprotein</keyword>